<evidence type="ECO:0000256" key="3">
    <source>
        <dbReference type="ARBA" id="ARBA00022884"/>
    </source>
</evidence>
<gene>
    <name evidence="6" type="primary">nusB</name>
    <name evidence="8" type="ORF">SAMN02745152_02022</name>
</gene>
<dbReference type="InterPro" id="IPR011605">
    <property type="entry name" value="NusB_fam"/>
</dbReference>
<accession>A0A1T4QKZ2</accession>
<evidence type="ECO:0000256" key="5">
    <source>
        <dbReference type="ARBA" id="ARBA00023163"/>
    </source>
</evidence>
<evidence type="ECO:0000256" key="4">
    <source>
        <dbReference type="ARBA" id="ARBA00023015"/>
    </source>
</evidence>
<protein>
    <recommendedName>
        <fullName evidence="6">Transcription antitermination protein NusB</fullName>
    </recommendedName>
    <alternativeName>
        <fullName evidence="6">Antitermination factor NusB</fullName>
    </alternativeName>
</protein>
<proteinExistence type="inferred from homology"/>
<evidence type="ECO:0000256" key="2">
    <source>
        <dbReference type="ARBA" id="ARBA00022814"/>
    </source>
</evidence>
<evidence type="ECO:0000259" key="7">
    <source>
        <dbReference type="Pfam" id="PF01029"/>
    </source>
</evidence>
<dbReference type="Gene3D" id="1.10.940.10">
    <property type="entry name" value="NusB-like"/>
    <property type="match status" value="1"/>
</dbReference>
<dbReference type="GO" id="GO:0003723">
    <property type="term" value="F:RNA binding"/>
    <property type="evidence" value="ECO:0007669"/>
    <property type="project" value="UniProtKB-UniRule"/>
</dbReference>
<dbReference type="AlphaFoldDB" id="A0A1T4QKZ2"/>
<evidence type="ECO:0000256" key="1">
    <source>
        <dbReference type="ARBA" id="ARBA00005952"/>
    </source>
</evidence>
<comment type="similarity">
    <text evidence="1 6">Belongs to the NusB family.</text>
</comment>
<dbReference type="CDD" id="cd00619">
    <property type="entry name" value="Terminator_NusB"/>
    <property type="match status" value="1"/>
</dbReference>
<keyword evidence="2 6" id="KW-0889">Transcription antitermination</keyword>
<name>A0A1T4QKZ2_9SPIR</name>
<dbReference type="GO" id="GO:0031564">
    <property type="term" value="P:transcription antitermination"/>
    <property type="evidence" value="ECO:0007669"/>
    <property type="project" value="UniProtKB-KW"/>
</dbReference>
<keyword evidence="3 6" id="KW-0694">RNA-binding</keyword>
<dbReference type="PANTHER" id="PTHR11078">
    <property type="entry name" value="N UTILIZATION SUBSTANCE PROTEIN B-RELATED"/>
    <property type="match status" value="1"/>
</dbReference>
<dbReference type="GO" id="GO:0005829">
    <property type="term" value="C:cytosol"/>
    <property type="evidence" value="ECO:0007669"/>
    <property type="project" value="TreeGrafter"/>
</dbReference>
<keyword evidence="5 6" id="KW-0804">Transcription</keyword>
<reference evidence="8 9" key="1">
    <citation type="submission" date="2017-02" db="EMBL/GenBank/DDBJ databases">
        <authorList>
            <person name="Peterson S.W."/>
        </authorList>
    </citation>
    <scope>NUCLEOTIDE SEQUENCE [LARGE SCALE GENOMIC DNA]</scope>
    <source>
        <strain evidence="8 9">ATCC BAA-909</strain>
    </source>
</reference>
<dbReference type="Pfam" id="PF01029">
    <property type="entry name" value="NusB"/>
    <property type="match status" value="1"/>
</dbReference>
<organism evidence="8 9">
    <name type="scientific">Treponema berlinense</name>
    <dbReference type="NCBI Taxonomy" id="225004"/>
    <lineage>
        <taxon>Bacteria</taxon>
        <taxon>Pseudomonadati</taxon>
        <taxon>Spirochaetota</taxon>
        <taxon>Spirochaetia</taxon>
        <taxon>Spirochaetales</taxon>
        <taxon>Treponemataceae</taxon>
        <taxon>Treponema</taxon>
    </lineage>
</organism>
<dbReference type="SUPFAM" id="SSF48013">
    <property type="entry name" value="NusB-like"/>
    <property type="match status" value="1"/>
</dbReference>
<feature type="domain" description="NusB/RsmB/TIM44" evidence="7">
    <location>
        <begin position="1"/>
        <end position="125"/>
    </location>
</feature>
<evidence type="ECO:0000256" key="6">
    <source>
        <dbReference type="HAMAP-Rule" id="MF_00073"/>
    </source>
</evidence>
<dbReference type="PANTHER" id="PTHR11078:SF3">
    <property type="entry name" value="ANTITERMINATION NUSB DOMAIN-CONTAINING PROTEIN"/>
    <property type="match status" value="1"/>
</dbReference>
<dbReference type="InterPro" id="IPR006027">
    <property type="entry name" value="NusB_RsmB_TIM44"/>
</dbReference>
<dbReference type="GO" id="GO:0006353">
    <property type="term" value="P:DNA-templated transcription termination"/>
    <property type="evidence" value="ECO:0007669"/>
    <property type="project" value="UniProtKB-UniRule"/>
</dbReference>
<sequence length="136" mass="15133">MAFQGLYSWEVGGMPKEDVLELSWADGDSEKDAVDMETATFARVLIAGAIENQSQIDERIKENLKGWDFARLNKVTLSILRMSVYSLLFQKDVPASIVIDEAVDIAKEYGQDDSFKFINAVLDSIGKSCNSQSSEK</sequence>
<evidence type="ECO:0000313" key="9">
    <source>
        <dbReference type="Proteomes" id="UP000190395"/>
    </source>
</evidence>
<dbReference type="HAMAP" id="MF_00073">
    <property type="entry name" value="NusB"/>
    <property type="match status" value="1"/>
</dbReference>
<keyword evidence="4 6" id="KW-0805">Transcription regulation</keyword>
<dbReference type="Proteomes" id="UP000190395">
    <property type="component" value="Unassembled WGS sequence"/>
</dbReference>
<keyword evidence="9" id="KW-1185">Reference proteome</keyword>
<dbReference type="NCBIfam" id="TIGR01951">
    <property type="entry name" value="nusB"/>
    <property type="match status" value="1"/>
</dbReference>
<evidence type="ECO:0000313" key="8">
    <source>
        <dbReference type="EMBL" id="SKA04151.1"/>
    </source>
</evidence>
<comment type="function">
    <text evidence="6">Involved in transcription antitermination. Required for transcription of ribosomal RNA (rRNA) genes. Binds specifically to the boxA antiterminator sequence of the ribosomal RNA (rrn) operons.</text>
</comment>
<dbReference type="InterPro" id="IPR035926">
    <property type="entry name" value="NusB-like_sf"/>
</dbReference>
<dbReference type="EMBL" id="FUXC01000014">
    <property type="protein sequence ID" value="SKA04151.1"/>
    <property type="molecule type" value="Genomic_DNA"/>
</dbReference>
<dbReference type="STRING" id="225004.SAMN02745152_02022"/>